<dbReference type="EMBL" id="CCAG010001505">
    <property type="status" value="NOT_ANNOTATED_CDS"/>
    <property type="molecule type" value="Genomic_DNA"/>
</dbReference>
<dbReference type="InterPro" id="IPR037036">
    <property type="entry name" value="PDED_dom_sf"/>
</dbReference>
<dbReference type="STRING" id="37546.A0A1B0G9H7"/>
<evidence type="ECO:0000256" key="1">
    <source>
        <dbReference type="SAM" id="MobiDB-lite"/>
    </source>
</evidence>
<reference evidence="2" key="1">
    <citation type="submission" date="2020-05" db="UniProtKB">
        <authorList>
            <consortium name="EnsemblMetazoa"/>
        </authorList>
    </citation>
    <scope>IDENTIFICATION</scope>
    <source>
        <strain evidence="2">Yale</strain>
    </source>
</reference>
<dbReference type="Proteomes" id="UP000092444">
    <property type="component" value="Unassembled WGS sequence"/>
</dbReference>
<dbReference type="EnsemblMetazoa" id="GMOY009964-RA">
    <property type="protein sequence ID" value="GMOY009964-PA"/>
    <property type="gene ID" value="GMOY009964"/>
</dbReference>
<proteinExistence type="predicted"/>
<feature type="compositionally biased region" description="Polar residues" evidence="1">
    <location>
        <begin position="1"/>
        <end position="12"/>
    </location>
</feature>
<dbReference type="PhylomeDB" id="A0A1B0G9H7"/>
<accession>A0A1B0G9H7</accession>
<protein>
    <submittedName>
        <fullName evidence="2">Uncharacterized protein</fullName>
    </submittedName>
</protein>
<feature type="region of interest" description="Disordered" evidence="1">
    <location>
        <begin position="1"/>
        <end position="26"/>
    </location>
</feature>
<evidence type="ECO:0000313" key="3">
    <source>
        <dbReference type="Proteomes" id="UP000092444"/>
    </source>
</evidence>
<dbReference type="InterPro" id="IPR014756">
    <property type="entry name" value="Ig_E-set"/>
</dbReference>
<dbReference type="AlphaFoldDB" id="A0A1B0G9H7"/>
<keyword evidence="3" id="KW-1185">Reference proteome</keyword>
<feature type="compositionally biased region" description="Basic and acidic residues" evidence="1">
    <location>
        <begin position="13"/>
        <end position="24"/>
    </location>
</feature>
<name>A0A1B0G9H7_GLOMM</name>
<organism evidence="2 3">
    <name type="scientific">Glossina morsitans morsitans</name>
    <name type="common">Savannah tsetse fly</name>
    <dbReference type="NCBI Taxonomy" id="37546"/>
    <lineage>
        <taxon>Eukaryota</taxon>
        <taxon>Metazoa</taxon>
        <taxon>Ecdysozoa</taxon>
        <taxon>Arthropoda</taxon>
        <taxon>Hexapoda</taxon>
        <taxon>Insecta</taxon>
        <taxon>Pterygota</taxon>
        <taxon>Neoptera</taxon>
        <taxon>Endopterygota</taxon>
        <taxon>Diptera</taxon>
        <taxon>Brachycera</taxon>
        <taxon>Muscomorpha</taxon>
        <taxon>Hippoboscoidea</taxon>
        <taxon>Glossinidae</taxon>
        <taxon>Glossina</taxon>
    </lineage>
</organism>
<sequence length="63" mass="7071">MGSDDTSAASTEQGDRGEKIHKGIADTGKVIWQENKDFSSPDIEHEARVPVKIFRFESCFTRN</sequence>
<dbReference type="SUPFAM" id="SSF81296">
    <property type="entry name" value="E set domains"/>
    <property type="match status" value="1"/>
</dbReference>
<evidence type="ECO:0000313" key="2">
    <source>
        <dbReference type="EnsemblMetazoa" id="GMOY009964-PA"/>
    </source>
</evidence>
<dbReference type="Gene3D" id="2.70.50.40">
    <property type="entry name" value="GMP phosphodiesterase, delta subunit"/>
    <property type="match status" value="1"/>
</dbReference>
<dbReference type="VEuPathDB" id="VectorBase:GMOY009964"/>